<evidence type="ECO:0000313" key="2">
    <source>
        <dbReference type="EMBL" id="MFC5179422.1"/>
    </source>
</evidence>
<keyword evidence="3" id="KW-1185">Reference proteome</keyword>
<dbReference type="Proteomes" id="UP001596087">
    <property type="component" value="Unassembled WGS sequence"/>
</dbReference>
<name>A0ABW0BRC3_9ACTN</name>
<sequence>MVEIDAVVHPQAVVVGYEEDDPRLHTMRSMVEGTLVLTESDDLTGHRELDWDLWVQRGPGVGDSSQFLGSQASPPEHMHALTFGVERFSMIARQGGGCSLRYGSTNHGRTMRVADNLPSEVARLVRHELVPALQDRASRPFLVVPGRGTYNARDEPVRLREDLEDLMVPFLFDADGNVIAGAFRKYSRLERHQSVVWMLPHDSPHPELWLAAAMREWHELTPDRLPFAVSWSSRSAWQTPEEADAVTRLALLERRREEWEADYVRERKALEAHAQSARARADAGLRRLITSKGEDLVDGVTEAITDLGFTAIDEDARRSSEGRARAHDLTLEDPDHQGEVILVEVKGDAKGGGGSITQAQRHQLRYAVEHAGDSPARCWLILNHFAEQDPDERPEVLQGADVDIALFAEDGGLLIDSRTLFALAIRVRTGAMTASEARAVMWAARGRLSPSFDASATHRGETP</sequence>
<keyword evidence="1" id="KW-0175">Coiled coil</keyword>
<reference evidence="3" key="1">
    <citation type="journal article" date="2019" name="Int. J. Syst. Evol. Microbiol.">
        <title>The Global Catalogue of Microorganisms (GCM) 10K type strain sequencing project: providing services to taxonomists for standard genome sequencing and annotation.</title>
        <authorList>
            <consortium name="The Broad Institute Genomics Platform"/>
            <consortium name="The Broad Institute Genome Sequencing Center for Infectious Disease"/>
            <person name="Wu L."/>
            <person name="Ma J."/>
        </authorList>
    </citation>
    <scope>NUCLEOTIDE SEQUENCE [LARGE SCALE GENOMIC DNA]</scope>
    <source>
        <strain evidence="3">DFY41</strain>
    </source>
</reference>
<dbReference type="RefSeq" id="WP_378593533.1">
    <property type="nucleotide sequence ID" value="NZ_JBHSKD010000027.1"/>
</dbReference>
<evidence type="ECO:0008006" key="4">
    <source>
        <dbReference type="Google" id="ProtNLM"/>
    </source>
</evidence>
<accession>A0ABW0BRC3</accession>
<protein>
    <recommendedName>
        <fullName evidence="4">Restriction endonuclease</fullName>
    </recommendedName>
</protein>
<comment type="caution">
    <text evidence="2">The sequence shown here is derived from an EMBL/GenBank/DDBJ whole genome shotgun (WGS) entry which is preliminary data.</text>
</comment>
<dbReference type="EMBL" id="JBHSKD010000027">
    <property type="protein sequence ID" value="MFC5179422.1"/>
    <property type="molecule type" value="Genomic_DNA"/>
</dbReference>
<feature type="coiled-coil region" evidence="1">
    <location>
        <begin position="242"/>
        <end position="269"/>
    </location>
</feature>
<proteinExistence type="predicted"/>
<evidence type="ECO:0000256" key="1">
    <source>
        <dbReference type="SAM" id="Coils"/>
    </source>
</evidence>
<organism evidence="2 3">
    <name type="scientific">Nocardioides taihuensis</name>
    <dbReference type="NCBI Taxonomy" id="1835606"/>
    <lineage>
        <taxon>Bacteria</taxon>
        <taxon>Bacillati</taxon>
        <taxon>Actinomycetota</taxon>
        <taxon>Actinomycetes</taxon>
        <taxon>Propionibacteriales</taxon>
        <taxon>Nocardioidaceae</taxon>
        <taxon>Nocardioides</taxon>
    </lineage>
</organism>
<gene>
    <name evidence="2" type="ORF">ACFPGP_22290</name>
</gene>
<evidence type="ECO:0000313" key="3">
    <source>
        <dbReference type="Proteomes" id="UP001596087"/>
    </source>
</evidence>